<evidence type="ECO:0000256" key="2">
    <source>
        <dbReference type="ARBA" id="ARBA00007373"/>
    </source>
</evidence>
<dbReference type="GO" id="GO:0006405">
    <property type="term" value="P:RNA export from nucleus"/>
    <property type="evidence" value="ECO:0007669"/>
    <property type="project" value="TreeGrafter"/>
</dbReference>
<dbReference type="GO" id="GO:0036228">
    <property type="term" value="P:protein localization to nuclear inner membrane"/>
    <property type="evidence" value="ECO:0007669"/>
    <property type="project" value="TreeGrafter"/>
</dbReference>
<keyword evidence="9" id="KW-1185">Reference proteome</keyword>
<feature type="domain" description="Nucleoporin Nup133/Nup155-like N-terminal" evidence="7">
    <location>
        <begin position="54"/>
        <end position="370"/>
    </location>
</feature>
<dbReference type="GO" id="GO:0006606">
    <property type="term" value="P:protein import into nucleus"/>
    <property type="evidence" value="ECO:0007669"/>
    <property type="project" value="TreeGrafter"/>
</dbReference>
<organism evidence="8 9">
    <name type="scientific">Malassezia globosa (strain ATCC MYA-4612 / CBS 7966)</name>
    <name type="common">Dandruff-associated fungus</name>
    <dbReference type="NCBI Taxonomy" id="425265"/>
    <lineage>
        <taxon>Eukaryota</taxon>
        <taxon>Fungi</taxon>
        <taxon>Dikarya</taxon>
        <taxon>Basidiomycota</taxon>
        <taxon>Ustilaginomycotina</taxon>
        <taxon>Malasseziomycetes</taxon>
        <taxon>Malasseziales</taxon>
        <taxon>Malasseziaceae</taxon>
        <taxon>Malassezia</taxon>
    </lineage>
</organism>
<dbReference type="InterPro" id="IPR042537">
    <property type="entry name" value="Nucleoporin_Nup155_C_2"/>
</dbReference>
<feature type="region of interest" description="Disordered" evidence="5">
    <location>
        <begin position="170"/>
        <end position="208"/>
    </location>
</feature>
<accession>A8PRT4</accession>
<comment type="similarity">
    <text evidence="2">Belongs to the non-repetitive/WGA-negative nucleoporin family.</text>
</comment>
<dbReference type="GO" id="GO:0000972">
    <property type="term" value="P:transcription-dependent tethering of RNA polymerase II gene DNA at nuclear periphery"/>
    <property type="evidence" value="ECO:0007669"/>
    <property type="project" value="TreeGrafter"/>
</dbReference>
<dbReference type="PANTHER" id="PTHR10350:SF6">
    <property type="entry name" value="NUCLEAR PORE COMPLEX PROTEIN NUP155"/>
    <property type="match status" value="1"/>
</dbReference>
<feature type="domain" description="Nucleoporin Nup133/Nup155-like C-terminal" evidence="6">
    <location>
        <begin position="632"/>
        <end position="1378"/>
    </location>
</feature>
<keyword evidence="4" id="KW-0539">Nucleus</keyword>
<dbReference type="Gene3D" id="1.20.58.1780">
    <property type="match status" value="1"/>
</dbReference>
<dbReference type="GO" id="GO:0044611">
    <property type="term" value="C:nuclear pore inner ring"/>
    <property type="evidence" value="ECO:0007669"/>
    <property type="project" value="TreeGrafter"/>
</dbReference>
<evidence type="ECO:0000256" key="5">
    <source>
        <dbReference type="SAM" id="MobiDB-lite"/>
    </source>
</evidence>
<dbReference type="Gene3D" id="1.25.40.450">
    <property type="entry name" value="Nucleoporin, helical domain, N-terminal subdomain"/>
    <property type="match status" value="1"/>
</dbReference>
<protein>
    <recommendedName>
        <fullName evidence="10">Nucleoporin Nup133/Nup155-like N-terminal domain-containing protein</fullName>
    </recommendedName>
</protein>
<dbReference type="STRING" id="425265.A8PRT4"/>
<evidence type="ECO:0000259" key="6">
    <source>
        <dbReference type="Pfam" id="PF03177"/>
    </source>
</evidence>
<dbReference type="GeneID" id="5856654"/>
<dbReference type="InterPro" id="IPR042538">
    <property type="entry name" value="Nucleoporin_Nup155_C_3"/>
</dbReference>
<evidence type="ECO:0000256" key="1">
    <source>
        <dbReference type="ARBA" id="ARBA00004123"/>
    </source>
</evidence>
<keyword evidence="3" id="KW-0813">Transport</keyword>
<gene>
    <name evidence="8" type="ORF">MGL_0123</name>
</gene>
<evidence type="ECO:0008006" key="10">
    <source>
        <dbReference type="Google" id="ProtNLM"/>
    </source>
</evidence>
<dbReference type="InParanoid" id="A8PRT4"/>
<dbReference type="OrthoDB" id="338970at2759"/>
<dbReference type="PANTHER" id="PTHR10350">
    <property type="entry name" value="NUCLEAR PORE COMPLEX PROTEIN NUP155"/>
    <property type="match status" value="1"/>
</dbReference>
<evidence type="ECO:0000313" key="8">
    <source>
        <dbReference type="EMBL" id="EDP45134.1"/>
    </source>
</evidence>
<feature type="compositionally biased region" description="Low complexity" evidence="5">
    <location>
        <begin position="170"/>
        <end position="188"/>
    </location>
</feature>
<dbReference type="FunCoup" id="A8PRT4">
    <property type="interactions" value="741"/>
</dbReference>
<feature type="region of interest" description="Disordered" evidence="5">
    <location>
        <begin position="1266"/>
        <end position="1286"/>
    </location>
</feature>
<evidence type="ECO:0000313" key="9">
    <source>
        <dbReference type="Proteomes" id="UP000008837"/>
    </source>
</evidence>
<dbReference type="GO" id="GO:0017056">
    <property type="term" value="F:structural constituent of nuclear pore"/>
    <property type="evidence" value="ECO:0007669"/>
    <property type="project" value="InterPro"/>
</dbReference>
<reference evidence="8 9" key="1">
    <citation type="journal article" date="2007" name="Proc. Natl. Acad. Sci. U.S.A.">
        <title>Dandruff-associated Malassezia genomes reveal convergent and divergent virulence traits shared with plant and human fungal pathogens.</title>
        <authorList>
            <person name="Xu J."/>
            <person name="Saunders C.W."/>
            <person name="Hu P."/>
            <person name="Grant R.A."/>
            <person name="Boekhout T."/>
            <person name="Kuramae E.E."/>
            <person name="Kronstad J.W."/>
            <person name="Deangelis Y.M."/>
            <person name="Reeder N.L."/>
            <person name="Johnstone K.R."/>
            <person name="Leland M."/>
            <person name="Fieno A.M."/>
            <person name="Begley W.M."/>
            <person name="Sun Y."/>
            <person name="Lacey M.P."/>
            <person name="Chaudhary T."/>
            <person name="Keough T."/>
            <person name="Chu L."/>
            <person name="Sears R."/>
            <person name="Yuan B."/>
            <person name="Dawson T.L.Jr."/>
        </authorList>
    </citation>
    <scope>NUCLEOTIDE SEQUENCE [LARGE SCALE GENOMIC DNA]</scope>
    <source>
        <strain evidence="9">ATCC MYA-4612 / CBS 7966</strain>
    </source>
</reference>
<dbReference type="VEuPathDB" id="FungiDB:MGL_0123"/>
<evidence type="ECO:0000256" key="4">
    <source>
        <dbReference type="ARBA" id="ARBA00023242"/>
    </source>
</evidence>
<feature type="compositionally biased region" description="Low complexity" evidence="5">
    <location>
        <begin position="1266"/>
        <end position="1285"/>
    </location>
</feature>
<dbReference type="Gene3D" id="1.20.120.1880">
    <property type="entry name" value="Nucleoporin, helical C-terminal domain"/>
    <property type="match status" value="1"/>
</dbReference>
<evidence type="ECO:0000259" key="7">
    <source>
        <dbReference type="Pfam" id="PF08801"/>
    </source>
</evidence>
<comment type="caution">
    <text evidence="8">The sequence shown here is derived from an EMBL/GenBank/DDBJ whole genome shotgun (WGS) entry which is preliminary data.</text>
</comment>
<name>A8PRT4_MALGO</name>
<sequence>MSEAAARQQQRLSDAQKFIEKWCQPGALTLPDVKARLPPREAPYEEHTQPDDAWTGFSVQRRLPIPSIVFETITSRAPVATLALFPDISRACITVENRLYLWDYANGQSAFEYHELPSDDLILAVGLVRVRPGVFIDGIKHVLVLSVGPTAVEGRRVTLLGVELLNSQQQQQQHQQQQPQSQQQQQQQTYSSSIPGAPTTPHASGSGIKLYETGMSAATNGIVMRAIHGTDSGRVFCVGSDQCVHELVYQAQEGWFRSRCYLYNMTQPHLANLLPSFFKTDKKVSMISIDNARQLLYVLRDGDQIDVYTLGSKDASRAPSHNGSMRGLLHSQQHVGPIVWLGPTEPDPRSSVCLVAVTERGYRLYLDDFQRRSWAQLALRIPPGSSHARSLPTVQAAPNLAMLYTGQGPGHPQLFTSTASSSTGAAPAAASVPMAQRATSALYVNGVFLCAFAASHTMGAHLYAMGPSSPATSATLTYASGVNPAWQEGATLIHLGAGGTAPVLAEAKVPASQSVLMHGAVCRPCAAQTTMPPRVFLVLDANGLTELVERRPADVLADLLGSAASAAASVSSAPAIVDFFSRHGPVEACMCALALAAQNPCVVPRHHARDDMAHAIRVFFGPLGAWPAEQRALACYMACLVRSVWREPLVPASYIDGREPASAAASPPPIVGSGRLAAVLAQMTPLYAFMQRHTQLFDDERSERQDVQKWHLLLQRMMEACHFVLFLADHQLRTLAKALPDDVQKRLTNLTFAELVASEQGRSVAQELVTALIESQSGARASVDAIAEALQARCAGFCSADDVRQYKASECLRNATELYARLCAESATTFDAVDEELAQSLRLLLPGAAHLPWDKLSHVCSTYEQLGYVSGVVTLALACARAADPADAAVSFRADGCPPDEPTSHRYAMYTLRRRMYALVLRAMETVEDGGGGGGSNSSSSRYANDAGTVTSSKLLLARPTAHKDAMSLALASDDALFHEELYTYLIAKGRTADLLSCTTPFLADFLLGTPVLLDGQSLETYERRLRDLLWQLYVRQGQYLAAAETLDALAHTDMYPLHLHERIEYLALAVGNAKSVRPSEAAAHVQDLVGFCTQVEEDLEVAQVQAKILSALPRLDTLDCEPEERAQLTASAAQLDRSLMDITSLYKEIAEPFGLLEEQLLILHTAQYQDADLVAQLWEALIAREHNASSPTQAHRAVAALVTDVYVRLNGSPIACALDIVLVLLERYAYDTYIASQGDMPLGSALDWHAFATVTRATSSVAAAAASPSPSSTSPAATDGPSTAKGLIPPGWAPRVLLEAGAPPDALFHVLQGLLSMAPAPWNTNRGVGFLLPDVAEFCEAWLRRTDQNKYTLFPAHQIEQVLSDALLQLHSRRYTRSDEALDARIEQIQALVHRVRRSF</sequence>
<dbReference type="KEGG" id="mgl:MGL_0123"/>
<dbReference type="Pfam" id="PF03177">
    <property type="entry name" value="Nucleoporin_C"/>
    <property type="match status" value="1"/>
</dbReference>
<dbReference type="InterPro" id="IPR014908">
    <property type="entry name" value="Nucleoporin_Nup133/Nup155_N"/>
</dbReference>
<dbReference type="InterPro" id="IPR004870">
    <property type="entry name" value="Nucleoporin_Nup155"/>
</dbReference>
<dbReference type="InterPro" id="IPR042533">
    <property type="entry name" value="Nucleoporin_Nup155_C_1"/>
</dbReference>
<proteinExistence type="inferred from homology"/>
<evidence type="ECO:0000256" key="3">
    <source>
        <dbReference type="ARBA" id="ARBA00022448"/>
    </source>
</evidence>
<dbReference type="EMBL" id="AAYY01000001">
    <property type="protein sequence ID" value="EDP45134.1"/>
    <property type="molecule type" value="Genomic_DNA"/>
</dbReference>
<dbReference type="OMA" id="SELFACY"/>
<comment type="subcellular location">
    <subcellularLocation>
        <location evidence="1">Nucleus</location>
    </subcellularLocation>
</comment>
<dbReference type="RefSeq" id="XP_001732348.1">
    <property type="nucleotide sequence ID" value="XM_001732296.1"/>
</dbReference>
<dbReference type="InterPro" id="IPR007187">
    <property type="entry name" value="Nucleoporin_Nup133/Nup155_C"/>
</dbReference>
<dbReference type="Pfam" id="PF08801">
    <property type="entry name" value="Nucleoporin_N"/>
    <property type="match status" value="1"/>
</dbReference>
<dbReference type="Proteomes" id="UP000008837">
    <property type="component" value="Unassembled WGS sequence"/>
</dbReference>
<dbReference type="Gene3D" id="1.25.40.440">
    <property type="entry name" value="Nucleoporin, helical domain, central subdomain"/>
    <property type="match status" value="1"/>
</dbReference>